<gene>
    <name evidence="1" type="ORF">VP01_3453g2</name>
</gene>
<dbReference type="AlphaFoldDB" id="A0A0L6UW64"/>
<name>A0A0L6UW64_9BASI</name>
<protein>
    <submittedName>
        <fullName evidence="1">Uncharacterized protein</fullName>
    </submittedName>
</protein>
<dbReference type="EMBL" id="LAVV01008450">
    <property type="protein sequence ID" value="KNZ52768.1"/>
    <property type="molecule type" value="Genomic_DNA"/>
</dbReference>
<evidence type="ECO:0000313" key="1">
    <source>
        <dbReference type="EMBL" id="KNZ52768.1"/>
    </source>
</evidence>
<dbReference type="VEuPathDB" id="FungiDB:VP01_3453g2"/>
<evidence type="ECO:0000313" key="2">
    <source>
        <dbReference type="Proteomes" id="UP000037035"/>
    </source>
</evidence>
<reference evidence="1 2" key="1">
    <citation type="submission" date="2015-08" db="EMBL/GenBank/DDBJ databases">
        <title>Next Generation Sequencing and Analysis of the Genome of Puccinia sorghi L Schw, the Causal Agent of Maize Common Rust.</title>
        <authorList>
            <person name="Rochi L."/>
            <person name="Burguener G."/>
            <person name="Darino M."/>
            <person name="Turjanski A."/>
            <person name="Kreff E."/>
            <person name="Dieguez M.J."/>
            <person name="Sacco F."/>
        </authorList>
    </citation>
    <scope>NUCLEOTIDE SEQUENCE [LARGE SCALE GENOMIC DNA]</scope>
    <source>
        <strain evidence="1 2">RO10H11247</strain>
    </source>
</reference>
<sequence length="580" mass="65232">MTTIPKLRMRESGYQTKYDYIPILSNYPTLVKGLQLMQENVPIMYARTLCNIHHFHMPPKSFNQGIPHPSRSLCFPLAMEIQQFHSKSMINSQNSTAHFLSRNIDHSQLSNSICVMKGNIVCVPCSIHSCIRVLQHAYQLDPIEPIIRIIYLDSMNFYPVFLKKFIVMVRQYDISLSQVLTGYEWPFVNVSHILHKLYQIISFTITSNCETGHSLMLIIYTPKFKLLIDVSASSFFYNLTLKLAPAETQVICACICLWWVASVINSFIGESLLMPLIHVQMLLYVKPGKLLFSQHLKFTLPLITSSCSLSPAVPIQLLGNNVSLLDLLLSMATPLPASHYIAQDTHAYFFNNLNQNALHQTGNWSHTSHFPSINITFPQYRLSTHPLPSPPPPPHPYAPADANWHFSCALPARAHLVPCIPHAGSIPTGHFNFFNPPVLPFLKLIAGGTLLPPPPPLPPTLIPPCPSRFNPKLTATIPIVYHHSGNQSHTHPITDFSSSDISLLMTQWFQFPNCGYIYPLIPLANTPRKPSFNVQLCFMTRRCCSDILRIYLQLMLKWGHLHPISEPQIGAPATLGGGVG</sequence>
<comment type="caution">
    <text evidence="1">The sequence shown here is derived from an EMBL/GenBank/DDBJ whole genome shotgun (WGS) entry which is preliminary data.</text>
</comment>
<proteinExistence type="predicted"/>
<organism evidence="1 2">
    <name type="scientific">Puccinia sorghi</name>
    <dbReference type="NCBI Taxonomy" id="27349"/>
    <lineage>
        <taxon>Eukaryota</taxon>
        <taxon>Fungi</taxon>
        <taxon>Dikarya</taxon>
        <taxon>Basidiomycota</taxon>
        <taxon>Pucciniomycotina</taxon>
        <taxon>Pucciniomycetes</taxon>
        <taxon>Pucciniales</taxon>
        <taxon>Pucciniaceae</taxon>
        <taxon>Puccinia</taxon>
    </lineage>
</organism>
<dbReference type="Proteomes" id="UP000037035">
    <property type="component" value="Unassembled WGS sequence"/>
</dbReference>
<accession>A0A0L6UW64</accession>
<keyword evidence="2" id="KW-1185">Reference proteome</keyword>